<dbReference type="EMBL" id="CADCUT010000085">
    <property type="protein sequence ID" value="CAA9404245.1"/>
    <property type="molecule type" value="Genomic_DNA"/>
</dbReference>
<dbReference type="EC" id="3.5.4.12" evidence="2"/>
<feature type="compositionally biased region" description="Basic residues" evidence="1">
    <location>
        <begin position="122"/>
        <end position="133"/>
    </location>
</feature>
<feature type="compositionally biased region" description="Basic residues" evidence="1">
    <location>
        <begin position="83"/>
        <end position="101"/>
    </location>
</feature>
<feature type="non-terminal residue" evidence="2">
    <location>
        <position position="1"/>
    </location>
</feature>
<feature type="compositionally biased region" description="Basic and acidic residues" evidence="1">
    <location>
        <begin position="1"/>
        <end position="10"/>
    </location>
</feature>
<gene>
    <name evidence="2" type="ORF">AVDCRST_MAG03-1431</name>
</gene>
<evidence type="ECO:0000256" key="1">
    <source>
        <dbReference type="SAM" id="MobiDB-lite"/>
    </source>
</evidence>
<accession>A0A6J4P6N7</accession>
<dbReference type="GO" id="GO:0004132">
    <property type="term" value="F:dCMP deaminase activity"/>
    <property type="evidence" value="ECO:0007669"/>
    <property type="project" value="UniProtKB-EC"/>
</dbReference>
<feature type="compositionally biased region" description="Basic residues" evidence="1">
    <location>
        <begin position="37"/>
        <end position="54"/>
    </location>
</feature>
<reference evidence="2" key="1">
    <citation type="submission" date="2020-02" db="EMBL/GenBank/DDBJ databases">
        <authorList>
            <person name="Meier V. D."/>
        </authorList>
    </citation>
    <scope>NUCLEOTIDE SEQUENCE</scope>
    <source>
        <strain evidence="2">AVDCRST_MAG03</strain>
    </source>
</reference>
<sequence length="157" mass="18237">GHHPRARDPEEGPSLVGRVLHAHRARGRDPLDVPAPRRGRRDRARQAHPHHRLQRLPLGDAPLRRSRVPDPGGRRPRELPAHPPRRAERHHPGRLPRRLRHRLIDLLHPPALPDVRQDDHERRHRRGPLRGRLPRPPGDGGRRRGRLADGQVRVRRI</sequence>
<feature type="region of interest" description="Disordered" evidence="1">
    <location>
        <begin position="1"/>
        <end position="157"/>
    </location>
</feature>
<feature type="non-terminal residue" evidence="2">
    <location>
        <position position="157"/>
    </location>
</feature>
<keyword evidence="2" id="KW-0378">Hydrolase</keyword>
<proteinExistence type="predicted"/>
<evidence type="ECO:0000313" key="2">
    <source>
        <dbReference type="EMBL" id="CAA9404245.1"/>
    </source>
</evidence>
<protein>
    <submittedName>
        <fullName evidence="2">dCMP deaminase @ Late competence protein ComEB</fullName>
        <ecNumber evidence="2">3.5.4.12</ecNumber>
    </submittedName>
</protein>
<organism evidence="2">
    <name type="scientific">uncultured Rubrobacteraceae bacterium</name>
    <dbReference type="NCBI Taxonomy" id="349277"/>
    <lineage>
        <taxon>Bacteria</taxon>
        <taxon>Bacillati</taxon>
        <taxon>Actinomycetota</taxon>
        <taxon>Rubrobacteria</taxon>
        <taxon>Rubrobacterales</taxon>
        <taxon>Rubrobacteraceae</taxon>
        <taxon>environmental samples</taxon>
    </lineage>
</organism>
<dbReference type="AlphaFoldDB" id="A0A6J4P6N7"/>
<name>A0A6J4P6N7_9ACTN</name>